<comment type="caution">
    <text evidence="3">The sequence shown here is derived from an EMBL/GenBank/DDBJ whole genome shotgun (WGS) entry which is preliminary data.</text>
</comment>
<evidence type="ECO:0000313" key="3">
    <source>
        <dbReference type="EMBL" id="PYF10554.1"/>
    </source>
</evidence>
<proteinExistence type="predicted"/>
<dbReference type="Pfam" id="PF07007">
    <property type="entry name" value="LprI"/>
    <property type="match status" value="1"/>
</dbReference>
<dbReference type="AlphaFoldDB" id="A0A318TZ98"/>
<reference evidence="3 4" key="1">
    <citation type="submission" date="2018-06" db="EMBL/GenBank/DDBJ databases">
        <title>Genomic Encyclopedia of Type Strains, Phase III (KMG-III): the genomes of soil and plant-associated and newly described type strains.</title>
        <authorList>
            <person name="Whitman W."/>
        </authorList>
    </citation>
    <scope>NUCLEOTIDE SEQUENCE [LARGE SCALE GENOMIC DNA]</scope>
    <source>
        <strain evidence="3 4">JA737</strain>
    </source>
</reference>
<gene>
    <name evidence="3" type="ORF">C8J30_10433</name>
</gene>
<dbReference type="RefSeq" id="WP_110805065.1">
    <property type="nucleotide sequence ID" value="NZ_QJTK01000004.1"/>
</dbReference>
<feature type="domain" description="Lysozyme inhibitor LprI-like N-terminal" evidence="2">
    <location>
        <begin position="61"/>
        <end position="155"/>
    </location>
</feature>
<evidence type="ECO:0000313" key="4">
    <source>
        <dbReference type="Proteomes" id="UP000247727"/>
    </source>
</evidence>
<dbReference type="OrthoDB" id="7340239at2"/>
<dbReference type="EMBL" id="QJTK01000004">
    <property type="protein sequence ID" value="PYF10554.1"/>
    <property type="molecule type" value="Genomic_DNA"/>
</dbReference>
<name>A0A318TZ98_9RHOB</name>
<evidence type="ECO:0000259" key="2">
    <source>
        <dbReference type="Pfam" id="PF07007"/>
    </source>
</evidence>
<keyword evidence="4" id="KW-1185">Reference proteome</keyword>
<sequence length="162" mass="17786">MRAATFSLLIALACPTAALAGNETAACMADATTPEEQLACVGKSSDACRAHLVDAQPSLVAGCITDEVGWWRHRMMDAEAAMQARAEKLDVPYTKQIADGAPRLTDDFDTMRKAWTNWAEKRCTFEAMLHRNSPRRMVYAIDCHLHLTAEQALYLEAAAKGQ</sequence>
<evidence type="ECO:0000256" key="1">
    <source>
        <dbReference type="SAM" id="SignalP"/>
    </source>
</evidence>
<dbReference type="Proteomes" id="UP000247727">
    <property type="component" value="Unassembled WGS sequence"/>
</dbReference>
<dbReference type="InterPro" id="IPR009739">
    <property type="entry name" value="LprI-like_N"/>
</dbReference>
<accession>A0A318TZ98</accession>
<feature type="chain" id="PRO_5016342203" evidence="1">
    <location>
        <begin position="21"/>
        <end position="162"/>
    </location>
</feature>
<protein>
    <submittedName>
        <fullName evidence="3">Uncharacterized protein DUF1311</fullName>
    </submittedName>
</protein>
<organism evidence="3 4">
    <name type="scientific">Rhodobacter viridis</name>
    <dbReference type="NCBI Taxonomy" id="1054202"/>
    <lineage>
        <taxon>Bacteria</taxon>
        <taxon>Pseudomonadati</taxon>
        <taxon>Pseudomonadota</taxon>
        <taxon>Alphaproteobacteria</taxon>
        <taxon>Rhodobacterales</taxon>
        <taxon>Rhodobacter group</taxon>
        <taxon>Rhodobacter</taxon>
    </lineage>
</organism>
<keyword evidence="1" id="KW-0732">Signal</keyword>
<feature type="signal peptide" evidence="1">
    <location>
        <begin position="1"/>
        <end position="20"/>
    </location>
</feature>